<evidence type="ECO:0000313" key="1">
    <source>
        <dbReference type="EMBL" id="QWV99813.1"/>
    </source>
</evidence>
<proteinExistence type="predicted"/>
<name>A0ABX8JNE8_9BACT</name>
<organism evidence="1 2">
    <name type="scientific">Geomonas diazotrophica</name>
    <dbReference type="NCBI Taxonomy" id="2843197"/>
    <lineage>
        <taxon>Bacteria</taxon>
        <taxon>Pseudomonadati</taxon>
        <taxon>Thermodesulfobacteriota</taxon>
        <taxon>Desulfuromonadia</taxon>
        <taxon>Geobacterales</taxon>
        <taxon>Geobacteraceae</taxon>
        <taxon>Geomonas</taxon>
    </lineage>
</organism>
<accession>A0ABX8JNE8</accession>
<dbReference type="Proteomes" id="UP000683493">
    <property type="component" value="Chromosome"/>
</dbReference>
<dbReference type="InterPro" id="IPR012933">
    <property type="entry name" value="HicA_mRNA_interferase"/>
</dbReference>
<dbReference type="EMBL" id="CP076724">
    <property type="protein sequence ID" value="QWV99813.1"/>
    <property type="molecule type" value="Genomic_DNA"/>
</dbReference>
<dbReference type="Pfam" id="PF07927">
    <property type="entry name" value="HicA_toxin"/>
    <property type="match status" value="1"/>
</dbReference>
<protein>
    <submittedName>
        <fullName evidence="1">Type II toxin-antitoxin system HicA family toxin</fullName>
    </submittedName>
</protein>
<gene>
    <name evidence="1" type="ORF">KP005_19145</name>
</gene>
<evidence type="ECO:0000313" key="2">
    <source>
        <dbReference type="Proteomes" id="UP000683493"/>
    </source>
</evidence>
<keyword evidence="2" id="KW-1185">Reference proteome</keyword>
<sequence length="63" mass="7028">MRMTGKQLKKLLLESGWRLDRISGSHHVMIKDGRRSIPVPVHGHADLPKGLVHAVLKQAGIKE</sequence>
<reference evidence="1 2" key="1">
    <citation type="submission" date="2021-06" db="EMBL/GenBank/DDBJ databases">
        <title>Gemonas diversity in paddy soil.</title>
        <authorList>
            <person name="Liu G."/>
        </authorList>
    </citation>
    <scope>NUCLEOTIDE SEQUENCE [LARGE SCALE GENOMIC DNA]</scope>
    <source>
        <strain evidence="1 2">RG29</strain>
    </source>
</reference>